<protein>
    <submittedName>
        <fullName evidence="1">Uncharacterized protein</fullName>
    </submittedName>
</protein>
<dbReference type="PANTHER" id="PTHR46254">
    <property type="entry name" value="PROTEIN GVQW1-RELATED"/>
    <property type="match status" value="1"/>
</dbReference>
<dbReference type="EMBL" id="CM001279">
    <property type="protein sequence ID" value="EHH52728.1"/>
    <property type="molecule type" value="Genomic_DNA"/>
</dbReference>
<feature type="non-terminal residue" evidence="1">
    <location>
        <position position="62"/>
    </location>
</feature>
<name>G7P4G5_MACFA</name>
<gene>
    <name evidence="1" type="ORF">EGM_13236</name>
</gene>
<sequence>VQWHHLSSLQQATPWFKRFSCLSLLCSWDYRHRPPRSANFCIFRRDGVSPCWPGWSQSPDLL</sequence>
<evidence type="ECO:0000313" key="1">
    <source>
        <dbReference type="EMBL" id="EHH52728.1"/>
    </source>
</evidence>
<proteinExistence type="predicted"/>
<organism>
    <name type="scientific">Macaca fascicularis</name>
    <name type="common">Crab-eating macaque</name>
    <name type="synonym">Cynomolgus monkey</name>
    <dbReference type="NCBI Taxonomy" id="9541"/>
    <lineage>
        <taxon>Eukaryota</taxon>
        <taxon>Metazoa</taxon>
        <taxon>Chordata</taxon>
        <taxon>Craniata</taxon>
        <taxon>Vertebrata</taxon>
        <taxon>Euteleostomi</taxon>
        <taxon>Mammalia</taxon>
        <taxon>Eutheria</taxon>
        <taxon>Euarchontoglires</taxon>
        <taxon>Primates</taxon>
        <taxon>Haplorrhini</taxon>
        <taxon>Catarrhini</taxon>
        <taxon>Cercopithecidae</taxon>
        <taxon>Cercopithecinae</taxon>
        <taxon>Macaca</taxon>
    </lineage>
</organism>
<dbReference type="AlphaFoldDB" id="G7P4G5"/>
<dbReference type="Proteomes" id="UP000009130">
    <property type="component" value="Chromosome 4"/>
</dbReference>
<reference evidence="1" key="1">
    <citation type="journal article" date="2011" name="Nat. Biotechnol.">
        <title>Genome sequencing and comparison of two nonhuman primate animal models, the cynomolgus and Chinese rhesus macaques.</title>
        <authorList>
            <person name="Yan G."/>
            <person name="Zhang G."/>
            <person name="Fang X."/>
            <person name="Zhang Y."/>
            <person name="Li C."/>
            <person name="Ling F."/>
            <person name="Cooper D.N."/>
            <person name="Li Q."/>
            <person name="Li Y."/>
            <person name="van Gool A.J."/>
            <person name="Du H."/>
            <person name="Chen J."/>
            <person name="Chen R."/>
            <person name="Zhang P."/>
            <person name="Huang Z."/>
            <person name="Thompson J.R."/>
            <person name="Meng Y."/>
            <person name="Bai Y."/>
            <person name="Wang J."/>
            <person name="Zhuo M."/>
            <person name="Wang T."/>
            <person name="Huang Y."/>
            <person name="Wei L."/>
            <person name="Li J."/>
            <person name="Wang Z."/>
            <person name="Hu H."/>
            <person name="Yang P."/>
            <person name="Le L."/>
            <person name="Stenson P.D."/>
            <person name="Li B."/>
            <person name="Liu X."/>
            <person name="Ball E.V."/>
            <person name="An N."/>
            <person name="Huang Q."/>
            <person name="Zhang Y."/>
            <person name="Fan W."/>
            <person name="Zhang X."/>
            <person name="Li Y."/>
            <person name="Wang W."/>
            <person name="Katze M.G."/>
            <person name="Su B."/>
            <person name="Nielsen R."/>
            <person name="Yang H."/>
            <person name="Wang J."/>
            <person name="Wang X."/>
            <person name="Wang J."/>
        </authorList>
    </citation>
    <scope>NUCLEOTIDE SEQUENCE [LARGE SCALE GENOMIC DNA]</scope>
    <source>
        <strain evidence="1">CE-4</strain>
    </source>
</reference>
<accession>G7P4G5</accession>
<feature type="non-terminal residue" evidence="1">
    <location>
        <position position="1"/>
    </location>
</feature>